<sequence>MRLPFETDEGIGTRATLGLIVLQTDETIETEFARLMNIDGLALYHSRIPMQPEVTSETLKSMQADLPASAALLPSSADFDVIGYGCTSASTVIGPKGVAEAIQSVHPNAKVADPISSIIAACDAFDAKTIAFVTPYVAEVSARMREMIENSGRKIVAFGSFEEGDDRIVARIKSNDILSAIERVAAQAECDAIVVSCTNLRTAGIVDVAEQRIGKPVISSNLALAWNMLRLAGIRAQETGKGMLFQL</sequence>
<dbReference type="RefSeq" id="WP_213888515.1">
    <property type="nucleotide sequence ID" value="NZ_JAGFNU010000004.1"/>
</dbReference>
<organism evidence="1 2">
    <name type="scientific">Pseudohalocynthiibacter aestuariivivens</name>
    <dbReference type="NCBI Taxonomy" id="1591409"/>
    <lineage>
        <taxon>Bacteria</taxon>
        <taxon>Pseudomonadati</taxon>
        <taxon>Pseudomonadota</taxon>
        <taxon>Alphaproteobacteria</taxon>
        <taxon>Rhodobacterales</taxon>
        <taxon>Paracoccaceae</taxon>
        <taxon>Pseudohalocynthiibacter</taxon>
    </lineage>
</organism>
<dbReference type="PIRSF" id="PIRSF015736">
    <property type="entry name" value="MI"/>
    <property type="match status" value="1"/>
</dbReference>
<accession>A0ABV5J9W8</accession>
<gene>
    <name evidence="1" type="ORF">ACFFUT_00415</name>
</gene>
<dbReference type="InterPro" id="IPR026286">
    <property type="entry name" value="MaiA/AMDase"/>
</dbReference>
<keyword evidence="2" id="KW-1185">Reference proteome</keyword>
<protein>
    <submittedName>
        <fullName evidence="1">Aspartate/glutamate racemase family protein</fullName>
    </submittedName>
</protein>
<dbReference type="Pfam" id="PF17645">
    <property type="entry name" value="Amdase"/>
    <property type="match status" value="1"/>
</dbReference>
<name>A0ABV5J9W8_9RHOB</name>
<dbReference type="PANTHER" id="PTHR40267:SF1">
    <property type="entry name" value="BLR3294 PROTEIN"/>
    <property type="match status" value="1"/>
</dbReference>
<proteinExistence type="predicted"/>
<dbReference type="PANTHER" id="PTHR40267">
    <property type="entry name" value="BLR3294 PROTEIN"/>
    <property type="match status" value="1"/>
</dbReference>
<dbReference type="Proteomes" id="UP001589683">
    <property type="component" value="Unassembled WGS sequence"/>
</dbReference>
<comment type="caution">
    <text evidence="1">The sequence shown here is derived from an EMBL/GenBank/DDBJ whole genome shotgun (WGS) entry which is preliminary data.</text>
</comment>
<reference evidence="1 2" key="1">
    <citation type="submission" date="2024-09" db="EMBL/GenBank/DDBJ databases">
        <authorList>
            <person name="Sun Q."/>
            <person name="Mori K."/>
        </authorList>
    </citation>
    <scope>NUCLEOTIDE SEQUENCE [LARGE SCALE GENOMIC DNA]</scope>
    <source>
        <strain evidence="1 2">CECT 8726</strain>
    </source>
</reference>
<dbReference type="Gene3D" id="3.40.50.12500">
    <property type="match status" value="1"/>
</dbReference>
<dbReference type="EMBL" id="JBHMEA010000006">
    <property type="protein sequence ID" value="MFB9230245.1"/>
    <property type="molecule type" value="Genomic_DNA"/>
</dbReference>
<evidence type="ECO:0000313" key="2">
    <source>
        <dbReference type="Proteomes" id="UP001589683"/>
    </source>
</evidence>
<evidence type="ECO:0000313" key="1">
    <source>
        <dbReference type="EMBL" id="MFB9230245.1"/>
    </source>
</evidence>
<dbReference type="InterPro" id="IPR053714">
    <property type="entry name" value="Iso_Racemase_Enz_sf"/>
</dbReference>